<feature type="domain" description="C2H2-type" evidence="7">
    <location>
        <begin position="205"/>
        <end position="232"/>
    </location>
</feature>
<keyword evidence="9" id="KW-1185">Reference proteome</keyword>
<evidence type="ECO:0000256" key="6">
    <source>
        <dbReference type="PROSITE-ProRule" id="PRU00042"/>
    </source>
</evidence>
<dbReference type="Pfam" id="PF00096">
    <property type="entry name" value="zf-C2H2"/>
    <property type="match status" value="3"/>
</dbReference>
<dbReference type="SMART" id="SM00355">
    <property type="entry name" value="ZnF_C2H2"/>
    <property type="match status" value="5"/>
</dbReference>
<dbReference type="GO" id="GO:0005634">
    <property type="term" value="C:nucleus"/>
    <property type="evidence" value="ECO:0007669"/>
    <property type="project" value="UniProtKB-SubCell"/>
</dbReference>
<accession>A0A4C1ZDH9</accession>
<proteinExistence type="predicted"/>
<dbReference type="EMBL" id="BGZK01001692">
    <property type="protein sequence ID" value="GBP84655.1"/>
    <property type="molecule type" value="Genomic_DNA"/>
</dbReference>
<evidence type="ECO:0000256" key="2">
    <source>
        <dbReference type="ARBA" id="ARBA00022737"/>
    </source>
</evidence>
<dbReference type="FunFam" id="3.30.160.60:FF:002104">
    <property type="entry name" value="Si:ch211-266d19.4"/>
    <property type="match status" value="2"/>
</dbReference>
<organism evidence="8 9">
    <name type="scientific">Eumeta variegata</name>
    <name type="common">Bagworm moth</name>
    <name type="synonym">Eumeta japonica</name>
    <dbReference type="NCBI Taxonomy" id="151549"/>
    <lineage>
        <taxon>Eukaryota</taxon>
        <taxon>Metazoa</taxon>
        <taxon>Ecdysozoa</taxon>
        <taxon>Arthropoda</taxon>
        <taxon>Hexapoda</taxon>
        <taxon>Insecta</taxon>
        <taxon>Pterygota</taxon>
        <taxon>Neoptera</taxon>
        <taxon>Endopterygota</taxon>
        <taxon>Lepidoptera</taxon>
        <taxon>Glossata</taxon>
        <taxon>Ditrysia</taxon>
        <taxon>Tineoidea</taxon>
        <taxon>Psychidae</taxon>
        <taxon>Oiketicinae</taxon>
        <taxon>Eumeta</taxon>
    </lineage>
</organism>
<dbReference type="FunFam" id="3.30.160.60:FF:001249">
    <property type="entry name" value="CTCF"/>
    <property type="match status" value="1"/>
</dbReference>
<gene>
    <name evidence="8" type="primary">Znf583</name>
    <name evidence="8" type="ORF">EVAR_58878_1</name>
</gene>
<dbReference type="InterPro" id="IPR013087">
    <property type="entry name" value="Znf_C2H2_type"/>
</dbReference>
<evidence type="ECO:0000313" key="9">
    <source>
        <dbReference type="Proteomes" id="UP000299102"/>
    </source>
</evidence>
<keyword evidence="5" id="KW-0539">Nucleus</keyword>
<dbReference type="SUPFAM" id="SSF57667">
    <property type="entry name" value="beta-beta-alpha zinc fingers"/>
    <property type="match status" value="3"/>
</dbReference>
<dbReference type="PANTHER" id="PTHR24393">
    <property type="entry name" value="ZINC FINGER PROTEIN"/>
    <property type="match status" value="1"/>
</dbReference>
<keyword evidence="2" id="KW-0677">Repeat</keyword>
<keyword evidence="3 6" id="KW-0863">Zinc-finger</keyword>
<comment type="caution">
    <text evidence="8">The sequence shown here is derived from an EMBL/GenBank/DDBJ whole genome shotgun (WGS) entry which is preliminary data.</text>
</comment>
<name>A0A4C1ZDH9_EUMVA</name>
<dbReference type="AlphaFoldDB" id="A0A4C1ZDH9"/>
<feature type="domain" description="C2H2-type" evidence="7">
    <location>
        <begin position="233"/>
        <end position="260"/>
    </location>
</feature>
<dbReference type="InterPro" id="IPR036236">
    <property type="entry name" value="Znf_C2H2_sf"/>
</dbReference>
<evidence type="ECO:0000259" key="7">
    <source>
        <dbReference type="PROSITE" id="PS50157"/>
    </source>
</evidence>
<reference evidence="8 9" key="1">
    <citation type="journal article" date="2019" name="Commun. Biol.">
        <title>The bagworm genome reveals a unique fibroin gene that provides high tensile strength.</title>
        <authorList>
            <person name="Kono N."/>
            <person name="Nakamura H."/>
            <person name="Ohtoshi R."/>
            <person name="Tomita M."/>
            <person name="Numata K."/>
            <person name="Arakawa K."/>
        </authorList>
    </citation>
    <scope>NUCLEOTIDE SEQUENCE [LARGE SCALE GENOMIC DNA]</scope>
</reference>
<dbReference type="GO" id="GO:0000978">
    <property type="term" value="F:RNA polymerase II cis-regulatory region sequence-specific DNA binding"/>
    <property type="evidence" value="ECO:0007669"/>
    <property type="project" value="TreeGrafter"/>
</dbReference>
<keyword evidence="4" id="KW-0862">Zinc</keyword>
<evidence type="ECO:0000256" key="4">
    <source>
        <dbReference type="ARBA" id="ARBA00022833"/>
    </source>
</evidence>
<dbReference type="Gene3D" id="3.30.160.60">
    <property type="entry name" value="Classic Zinc Finger"/>
    <property type="match status" value="6"/>
</dbReference>
<dbReference type="STRING" id="151549.A0A4C1ZDH9"/>
<feature type="domain" description="C2H2-type" evidence="7">
    <location>
        <begin position="261"/>
        <end position="288"/>
    </location>
</feature>
<evidence type="ECO:0000313" key="8">
    <source>
        <dbReference type="EMBL" id="GBP84655.1"/>
    </source>
</evidence>
<dbReference type="GO" id="GO:0008270">
    <property type="term" value="F:zinc ion binding"/>
    <property type="evidence" value="ECO:0007669"/>
    <property type="project" value="UniProtKB-KW"/>
</dbReference>
<dbReference type="Proteomes" id="UP000299102">
    <property type="component" value="Unassembled WGS sequence"/>
</dbReference>
<evidence type="ECO:0000256" key="5">
    <source>
        <dbReference type="ARBA" id="ARBA00023242"/>
    </source>
</evidence>
<feature type="domain" description="C2H2-type" evidence="7">
    <location>
        <begin position="177"/>
        <end position="204"/>
    </location>
</feature>
<sequence>MVLSIVKLPHAAHQSDHTCAPGALYYSLQPHLILPSQPEGVPPTEVEDNHCVKHSEILADSGFMLHSAREEDVYYGVLSEQNSDRSDNECTSMGRLKEGQDVCCVGPTAESDLSSLKIHIRTHTDENRTGVSCVYSATLLGQLKEHMRTHMSENHISVRNLGHLKRHMRIHTGEKPYRCEACEYSSSRLEHLKKHMRTHTGEKPYRCEVCKYSSSRLEYLKKHMRIHTGEKPYSCGLCEYSASQSRHLKEHIRTHTGEKPYRCEHCEYCASQLGHLKRHMSIHTSEKPYRCE</sequence>
<dbReference type="OrthoDB" id="8117402at2759"/>
<protein>
    <submittedName>
        <fullName evidence="8">Zinc finger protein 583</fullName>
    </submittedName>
</protein>
<evidence type="ECO:0000256" key="1">
    <source>
        <dbReference type="ARBA" id="ARBA00022723"/>
    </source>
</evidence>
<dbReference type="GO" id="GO:0001228">
    <property type="term" value="F:DNA-binding transcription activator activity, RNA polymerase II-specific"/>
    <property type="evidence" value="ECO:0007669"/>
    <property type="project" value="TreeGrafter"/>
</dbReference>
<dbReference type="PROSITE" id="PS50157">
    <property type="entry name" value="ZINC_FINGER_C2H2_2"/>
    <property type="match status" value="4"/>
</dbReference>
<dbReference type="PANTHER" id="PTHR24393:SF165">
    <property type="entry name" value="ZINC FINGER PROTEIN 555-LIKE"/>
    <property type="match status" value="1"/>
</dbReference>
<evidence type="ECO:0000256" key="3">
    <source>
        <dbReference type="ARBA" id="ARBA00022771"/>
    </source>
</evidence>
<dbReference type="FunFam" id="3.30.160.60:FF:002069">
    <property type="entry name" value="Uncharacterized protein"/>
    <property type="match status" value="1"/>
</dbReference>
<keyword evidence="1" id="KW-0479">Metal-binding</keyword>